<protein>
    <recommendedName>
        <fullName evidence="1">Myb-like domain-containing protein</fullName>
    </recommendedName>
</protein>
<dbReference type="PROSITE" id="PS50090">
    <property type="entry name" value="MYB_LIKE"/>
    <property type="match status" value="1"/>
</dbReference>
<reference evidence="2 3" key="1">
    <citation type="journal article" date="2018" name="Science">
        <title>The opium poppy genome and morphinan production.</title>
        <authorList>
            <person name="Guo L."/>
            <person name="Winzer T."/>
            <person name="Yang X."/>
            <person name="Li Y."/>
            <person name="Ning Z."/>
            <person name="He Z."/>
            <person name="Teodor R."/>
            <person name="Lu Y."/>
            <person name="Bowser T.A."/>
            <person name="Graham I.A."/>
            <person name="Ye K."/>
        </authorList>
    </citation>
    <scope>NUCLEOTIDE SEQUENCE [LARGE SCALE GENOMIC DNA]</scope>
    <source>
        <strain evidence="3">cv. HN1</strain>
        <tissue evidence="2">Leaves</tissue>
    </source>
</reference>
<evidence type="ECO:0000313" key="2">
    <source>
        <dbReference type="EMBL" id="RZC56055.1"/>
    </source>
</evidence>
<gene>
    <name evidence="2" type="ORF">C5167_014907</name>
</gene>
<name>A0A4Y7J8W5_PAPSO</name>
<dbReference type="Proteomes" id="UP000316621">
    <property type="component" value="Chromosome 3"/>
</dbReference>
<dbReference type="SUPFAM" id="SSF46689">
    <property type="entry name" value="Homeodomain-like"/>
    <property type="match status" value="1"/>
</dbReference>
<dbReference type="OMA" id="MIGSHRE"/>
<dbReference type="InterPro" id="IPR001005">
    <property type="entry name" value="SANT/Myb"/>
</dbReference>
<accession>A0A4Y7J8W5</accession>
<organism evidence="2 3">
    <name type="scientific">Papaver somniferum</name>
    <name type="common">Opium poppy</name>
    <dbReference type="NCBI Taxonomy" id="3469"/>
    <lineage>
        <taxon>Eukaryota</taxon>
        <taxon>Viridiplantae</taxon>
        <taxon>Streptophyta</taxon>
        <taxon>Embryophyta</taxon>
        <taxon>Tracheophyta</taxon>
        <taxon>Spermatophyta</taxon>
        <taxon>Magnoliopsida</taxon>
        <taxon>Ranunculales</taxon>
        <taxon>Papaveraceae</taxon>
        <taxon>Papaveroideae</taxon>
        <taxon>Papaver</taxon>
    </lineage>
</organism>
<proteinExistence type="predicted"/>
<feature type="domain" description="Myb-like" evidence="1">
    <location>
        <begin position="21"/>
        <end position="89"/>
    </location>
</feature>
<keyword evidence="3" id="KW-1185">Reference proteome</keyword>
<dbReference type="AlphaFoldDB" id="A0A4Y7J8W5"/>
<dbReference type="InterPro" id="IPR009057">
    <property type="entry name" value="Homeodomain-like_sf"/>
</dbReference>
<evidence type="ECO:0000313" key="3">
    <source>
        <dbReference type="Proteomes" id="UP000316621"/>
    </source>
</evidence>
<sequence>MSQVLAKDKNHVKDAWRRTFRAGLGKGKWTQMEYQSLFHLVNKDLRMHVCEEKKSKHGMIRDNIGWKAISNRLATRTQMGCCNKWYRQLSSSMVKEKIWADIDDYRLLDELLRLDACCVEDVDRDNLLEHRSGDITLKRWRQMVNHIGIHKIQSFGEKVEVLAKRYCPELLEVREALESRPVVD</sequence>
<dbReference type="Gene3D" id="1.10.10.60">
    <property type="entry name" value="Homeodomain-like"/>
    <property type="match status" value="1"/>
</dbReference>
<evidence type="ECO:0000259" key="1">
    <source>
        <dbReference type="PROSITE" id="PS50090"/>
    </source>
</evidence>
<dbReference type="PANTHER" id="PTHR47430:SF4">
    <property type="entry name" value="GB|AAC33480.1"/>
    <property type="match status" value="1"/>
</dbReference>
<dbReference type="PANTHER" id="PTHR47430">
    <property type="entry name" value="GB|AAC33480.1"/>
    <property type="match status" value="1"/>
</dbReference>
<dbReference type="STRING" id="3469.A0A4Y7J8W5"/>
<dbReference type="EMBL" id="CM010717">
    <property type="protein sequence ID" value="RZC56055.1"/>
    <property type="molecule type" value="Genomic_DNA"/>
</dbReference>
<dbReference type="Gramene" id="RZC56055">
    <property type="protein sequence ID" value="RZC56055"/>
    <property type="gene ID" value="C5167_014907"/>
</dbReference>